<evidence type="ECO:0000256" key="1">
    <source>
        <dbReference type="SAM" id="SignalP"/>
    </source>
</evidence>
<feature type="chain" id="PRO_5046026059" description="Secreted protein" evidence="1">
    <location>
        <begin position="23"/>
        <end position="149"/>
    </location>
</feature>
<organism evidence="2 3">
    <name type="scientific">Saguinus oedipus</name>
    <name type="common">Cotton-top tamarin</name>
    <name type="synonym">Oedipomidas oedipus</name>
    <dbReference type="NCBI Taxonomy" id="9490"/>
    <lineage>
        <taxon>Eukaryota</taxon>
        <taxon>Metazoa</taxon>
        <taxon>Chordata</taxon>
        <taxon>Craniata</taxon>
        <taxon>Vertebrata</taxon>
        <taxon>Euteleostomi</taxon>
        <taxon>Mammalia</taxon>
        <taxon>Eutheria</taxon>
        <taxon>Euarchontoglires</taxon>
        <taxon>Primates</taxon>
        <taxon>Haplorrhini</taxon>
        <taxon>Platyrrhini</taxon>
        <taxon>Cebidae</taxon>
        <taxon>Callitrichinae</taxon>
        <taxon>Saguinus</taxon>
    </lineage>
</organism>
<evidence type="ECO:0000313" key="3">
    <source>
        <dbReference type="Proteomes" id="UP001266305"/>
    </source>
</evidence>
<evidence type="ECO:0000313" key="2">
    <source>
        <dbReference type="EMBL" id="KAK2115200.1"/>
    </source>
</evidence>
<dbReference type="Proteomes" id="UP001266305">
    <property type="component" value="Unassembled WGS sequence"/>
</dbReference>
<dbReference type="EMBL" id="JASSZA010000003">
    <property type="protein sequence ID" value="KAK2115200.1"/>
    <property type="molecule type" value="Genomic_DNA"/>
</dbReference>
<protein>
    <recommendedName>
        <fullName evidence="4">Secreted protein</fullName>
    </recommendedName>
</protein>
<feature type="signal peptide" evidence="1">
    <location>
        <begin position="1"/>
        <end position="22"/>
    </location>
</feature>
<keyword evidence="3" id="KW-1185">Reference proteome</keyword>
<evidence type="ECO:0008006" key="4">
    <source>
        <dbReference type="Google" id="ProtNLM"/>
    </source>
</evidence>
<name>A0ABQ9W1G8_SAGOE</name>
<sequence>MPSPMLIHVLTLIAHLIMKLMLETVSVSGKVDSQTSERSRVKSAPALQRVEITEFSHTNSTVCGNHRVKLALALSCVEIRELSQHQPHGVWKSELNQHRPHALVLQHVEMGVKAAIVSHVLKSELIQHLSSSVLKSVKSALIPQHVEIS</sequence>
<accession>A0ABQ9W1G8</accession>
<proteinExistence type="predicted"/>
<reference evidence="2 3" key="1">
    <citation type="submission" date="2023-05" db="EMBL/GenBank/DDBJ databases">
        <title>B98-5 Cell Line De Novo Hybrid Assembly: An Optical Mapping Approach.</title>
        <authorList>
            <person name="Kananen K."/>
            <person name="Auerbach J.A."/>
            <person name="Kautto E."/>
            <person name="Blachly J.S."/>
        </authorList>
    </citation>
    <scope>NUCLEOTIDE SEQUENCE [LARGE SCALE GENOMIC DNA]</scope>
    <source>
        <strain evidence="2">B95-8</strain>
        <tissue evidence="2">Cell line</tissue>
    </source>
</reference>
<keyword evidence="1" id="KW-0732">Signal</keyword>
<gene>
    <name evidence="2" type="ORF">P7K49_005826</name>
</gene>
<comment type="caution">
    <text evidence="2">The sequence shown here is derived from an EMBL/GenBank/DDBJ whole genome shotgun (WGS) entry which is preliminary data.</text>
</comment>